<protein>
    <recommendedName>
        <fullName evidence="2">shikimate dehydrogenase (NADP(+))</fullName>
        <ecNumber evidence="2">1.1.1.25</ecNumber>
    </recommendedName>
</protein>
<dbReference type="RefSeq" id="WP_151025260.1">
    <property type="nucleotide sequence ID" value="NZ_JACHIB010000004.1"/>
</dbReference>
<dbReference type="CDD" id="cd01065">
    <property type="entry name" value="NAD_bind_Shikimate_DH"/>
    <property type="match status" value="1"/>
</dbReference>
<dbReference type="InterPro" id="IPR046346">
    <property type="entry name" value="Aminoacid_DH-like_N_sf"/>
</dbReference>
<dbReference type="Proteomes" id="UP000541136">
    <property type="component" value="Unassembled WGS sequence"/>
</dbReference>
<dbReference type="InterPro" id="IPR006151">
    <property type="entry name" value="Shikm_DH/Glu-tRNA_Rdtase"/>
</dbReference>
<evidence type="ECO:0000256" key="2">
    <source>
        <dbReference type="ARBA" id="ARBA00012962"/>
    </source>
</evidence>
<dbReference type="GO" id="GO:0009423">
    <property type="term" value="P:chorismate biosynthetic process"/>
    <property type="evidence" value="ECO:0007669"/>
    <property type="project" value="UniProtKB-UniPathway"/>
</dbReference>
<keyword evidence="4 9" id="KW-0560">Oxidoreductase</keyword>
<dbReference type="EC" id="1.1.1.25" evidence="2"/>
<gene>
    <name evidence="9" type="ORF">HNR28_000940</name>
</gene>
<feature type="domain" description="Quinate/shikimate 5-dehydrogenase/glutamyl-tRNA reductase" evidence="7">
    <location>
        <begin position="123"/>
        <end position="195"/>
    </location>
</feature>
<comment type="pathway">
    <text evidence="1">Metabolic intermediate biosynthesis; chorismate biosynthesis; chorismate from D-erythrose 4-phosphate and phosphoenolpyruvate: step 4/7.</text>
</comment>
<dbReference type="Pfam" id="PF01488">
    <property type="entry name" value="Shikimate_DH"/>
    <property type="match status" value="1"/>
</dbReference>
<keyword evidence="5" id="KW-0057">Aromatic amino acid biosynthesis</keyword>
<reference evidence="9 10" key="1">
    <citation type="submission" date="2020-08" db="EMBL/GenBank/DDBJ databases">
        <title>Genomic Encyclopedia of Type Strains, Phase IV (KMG-IV): sequencing the most valuable type-strain genomes for metagenomic binning, comparative biology and taxonomic classification.</title>
        <authorList>
            <person name="Goeker M."/>
        </authorList>
    </citation>
    <scope>NUCLEOTIDE SEQUENCE [LARGE SCALE GENOMIC DNA]</scope>
    <source>
        <strain evidence="9 10">DSM 12141</strain>
    </source>
</reference>
<comment type="catalytic activity">
    <reaction evidence="6">
        <text>shikimate + NADP(+) = 3-dehydroshikimate + NADPH + H(+)</text>
        <dbReference type="Rhea" id="RHEA:17737"/>
        <dbReference type="ChEBI" id="CHEBI:15378"/>
        <dbReference type="ChEBI" id="CHEBI:16630"/>
        <dbReference type="ChEBI" id="CHEBI:36208"/>
        <dbReference type="ChEBI" id="CHEBI:57783"/>
        <dbReference type="ChEBI" id="CHEBI:58349"/>
        <dbReference type="EC" id="1.1.1.25"/>
    </reaction>
</comment>
<dbReference type="PANTHER" id="PTHR21089:SF1">
    <property type="entry name" value="BIFUNCTIONAL 3-DEHYDROQUINATE DEHYDRATASE_SHIKIMATE DEHYDROGENASE, CHLOROPLASTIC"/>
    <property type="match status" value="1"/>
</dbReference>
<accession>A0A7W9WML4</accession>
<organism evidence="9 10">
    <name type="scientific">Castellaniella defragrans</name>
    <name type="common">Alcaligenes defragrans</name>
    <dbReference type="NCBI Taxonomy" id="75697"/>
    <lineage>
        <taxon>Bacteria</taxon>
        <taxon>Pseudomonadati</taxon>
        <taxon>Pseudomonadota</taxon>
        <taxon>Betaproteobacteria</taxon>
        <taxon>Burkholderiales</taxon>
        <taxon>Alcaligenaceae</taxon>
        <taxon>Castellaniella</taxon>
    </lineage>
</organism>
<keyword evidence="3" id="KW-0521">NADP</keyword>
<dbReference type="GO" id="GO:0019632">
    <property type="term" value="P:shikimate metabolic process"/>
    <property type="evidence" value="ECO:0007669"/>
    <property type="project" value="TreeGrafter"/>
</dbReference>
<evidence type="ECO:0000313" key="10">
    <source>
        <dbReference type="Proteomes" id="UP000541136"/>
    </source>
</evidence>
<dbReference type="InterPro" id="IPR022893">
    <property type="entry name" value="Shikimate_DH_fam"/>
</dbReference>
<sequence length="260" mass="27801">MITGNTRLFAIIADPIAQVRTPQVLNAYFQSQDLDAVLVPVHVPAEGLAEVIAGFRRMKNLGGFIVTVPHKIQVAALCDELGPAARATGSVNTVRREADGRLAGDMFDGAGFVQGLRTQGHDPAGKRLLLLGAGGAAGAIAFSLVEAGAARLVIANRTLAKAQAIVQRLRQAFPHADVRAGTADPRECDMVVNATTLGMRAEDPLPLDAELLRPETVVAEIIMKPELTPLLAEAHKQGCPIHYGRHMLDEQVRLMARFML</sequence>
<evidence type="ECO:0000259" key="8">
    <source>
        <dbReference type="Pfam" id="PF08501"/>
    </source>
</evidence>
<dbReference type="GO" id="GO:0004764">
    <property type="term" value="F:shikimate 3-dehydrogenase (NADP+) activity"/>
    <property type="evidence" value="ECO:0007669"/>
    <property type="project" value="UniProtKB-EC"/>
</dbReference>
<evidence type="ECO:0000259" key="7">
    <source>
        <dbReference type="Pfam" id="PF01488"/>
    </source>
</evidence>
<dbReference type="GO" id="GO:0050661">
    <property type="term" value="F:NADP binding"/>
    <property type="evidence" value="ECO:0007669"/>
    <property type="project" value="TreeGrafter"/>
</dbReference>
<dbReference type="EMBL" id="JACHIB010000004">
    <property type="protein sequence ID" value="MBB6082911.1"/>
    <property type="molecule type" value="Genomic_DNA"/>
</dbReference>
<dbReference type="SUPFAM" id="SSF53223">
    <property type="entry name" value="Aminoacid dehydrogenase-like, N-terminal domain"/>
    <property type="match status" value="1"/>
</dbReference>
<evidence type="ECO:0000256" key="4">
    <source>
        <dbReference type="ARBA" id="ARBA00023002"/>
    </source>
</evidence>
<dbReference type="UniPathway" id="UPA00053">
    <property type="reaction ID" value="UER00087"/>
</dbReference>
<evidence type="ECO:0000256" key="5">
    <source>
        <dbReference type="ARBA" id="ARBA00023141"/>
    </source>
</evidence>
<comment type="caution">
    <text evidence="9">The sequence shown here is derived from an EMBL/GenBank/DDBJ whole genome shotgun (WGS) entry which is preliminary data.</text>
</comment>
<dbReference type="InterPro" id="IPR036291">
    <property type="entry name" value="NAD(P)-bd_dom_sf"/>
</dbReference>
<dbReference type="GO" id="GO:0009073">
    <property type="term" value="P:aromatic amino acid family biosynthetic process"/>
    <property type="evidence" value="ECO:0007669"/>
    <property type="project" value="UniProtKB-KW"/>
</dbReference>
<dbReference type="Pfam" id="PF08501">
    <property type="entry name" value="Shikimate_dh_N"/>
    <property type="match status" value="1"/>
</dbReference>
<proteinExistence type="predicted"/>
<dbReference type="PANTHER" id="PTHR21089">
    <property type="entry name" value="SHIKIMATE DEHYDROGENASE"/>
    <property type="match status" value="1"/>
</dbReference>
<dbReference type="GO" id="GO:0005829">
    <property type="term" value="C:cytosol"/>
    <property type="evidence" value="ECO:0007669"/>
    <property type="project" value="TreeGrafter"/>
</dbReference>
<dbReference type="InterPro" id="IPR013708">
    <property type="entry name" value="Shikimate_DH-bd_N"/>
</dbReference>
<evidence type="ECO:0000256" key="6">
    <source>
        <dbReference type="ARBA" id="ARBA00049442"/>
    </source>
</evidence>
<dbReference type="SUPFAM" id="SSF51735">
    <property type="entry name" value="NAD(P)-binding Rossmann-fold domains"/>
    <property type="match status" value="1"/>
</dbReference>
<evidence type="ECO:0000256" key="3">
    <source>
        <dbReference type="ARBA" id="ARBA00022857"/>
    </source>
</evidence>
<evidence type="ECO:0000313" key="9">
    <source>
        <dbReference type="EMBL" id="MBB6082911.1"/>
    </source>
</evidence>
<dbReference type="AlphaFoldDB" id="A0A7W9WML4"/>
<feature type="domain" description="Shikimate dehydrogenase substrate binding N-terminal" evidence="8">
    <location>
        <begin position="11"/>
        <end position="94"/>
    </location>
</feature>
<dbReference type="Gene3D" id="3.40.50.10860">
    <property type="entry name" value="Leucine Dehydrogenase, chain A, domain 1"/>
    <property type="match status" value="1"/>
</dbReference>
<dbReference type="Gene3D" id="3.40.50.720">
    <property type="entry name" value="NAD(P)-binding Rossmann-like Domain"/>
    <property type="match status" value="1"/>
</dbReference>
<evidence type="ECO:0000256" key="1">
    <source>
        <dbReference type="ARBA" id="ARBA00004871"/>
    </source>
</evidence>
<keyword evidence="5" id="KW-0028">Amino-acid biosynthesis</keyword>
<name>A0A7W9WML4_CASDE</name>